<comment type="caution">
    <text evidence="1">The sequence shown here is derived from an EMBL/GenBank/DDBJ whole genome shotgun (WGS) entry which is preliminary data.</text>
</comment>
<evidence type="ECO:0000313" key="2">
    <source>
        <dbReference type="Proteomes" id="UP001211105"/>
    </source>
</evidence>
<accession>A0AAW6A3E8</accession>
<dbReference type="AlphaFoldDB" id="A0AAW6A3E8"/>
<dbReference type="EMBL" id="JAQKGX010000004">
    <property type="protein sequence ID" value="MDB1162293.1"/>
    <property type="molecule type" value="Genomic_DNA"/>
</dbReference>
<dbReference type="RefSeq" id="WP_195223778.1">
    <property type="nucleotide sequence ID" value="NZ_JADMXZ010000003.1"/>
</dbReference>
<sequence>MTEGFSEDMQIYLRSLPAVVDCTADRISYASWFRVEAVNRYRNGEGPTKIFRSRGLGPETIGHKRIERCMDRWKKLYGGKTIVSSATDSDTNITNQMDTTTLELQLDAMEAEIANMRATICEIKKRKLTQ</sequence>
<protein>
    <recommendedName>
        <fullName evidence="3">Transposase</fullName>
    </recommendedName>
</protein>
<proteinExistence type="predicted"/>
<dbReference type="Proteomes" id="UP001211105">
    <property type="component" value="Unassembled WGS sequence"/>
</dbReference>
<evidence type="ECO:0008006" key="3">
    <source>
        <dbReference type="Google" id="ProtNLM"/>
    </source>
</evidence>
<reference evidence="1" key="1">
    <citation type="submission" date="2023-01" db="EMBL/GenBank/DDBJ databases">
        <title>Human gut microbiome strain richness.</title>
        <authorList>
            <person name="Chen-Liaw A."/>
        </authorList>
    </citation>
    <scope>NUCLEOTIDE SEQUENCE</scope>
    <source>
        <strain evidence="1">BSD2780120875st1_E5_BSD2780120875b_170604</strain>
    </source>
</reference>
<evidence type="ECO:0000313" key="1">
    <source>
        <dbReference type="EMBL" id="MDB1162293.1"/>
    </source>
</evidence>
<gene>
    <name evidence="1" type="ORF">PL707_08465</name>
</gene>
<organism evidence="1 2">
    <name type="scientific">Bifidobacterium catenulatum</name>
    <dbReference type="NCBI Taxonomy" id="1686"/>
    <lineage>
        <taxon>Bacteria</taxon>
        <taxon>Bacillati</taxon>
        <taxon>Actinomycetota</taxon>
        <taxon>Actinomycetes</taxon>
        <taxon>Bifidobacteriales</taxon>
        <taxon>Bifidobacteriaceae</taxon>
        <taxon>Bifidobacterium</taxon>
    </lineage>
</organism>
<name>A0AAW6A3E8_9BIFI</name>